<protein>
    <submittedName>
        <fullName evidence="4">Uncharacterized protein</fullName>
    </submittedName>
</protein>
<name>A0A1I8BHJ3_MELHA</name>
<sequence length="276" mass="32209">MFPLFLIFSDPLWKSAVLTVIFALLALLLLTLLMVLLVSRTARRHLVRSLPARSTQCIHRNQRRRAAAMVAATASSGNTQRVANCCQGTGGRIMPGINHHHNCSNFNNLINNCQHPTIQTLGDRRFYLFPSDRAPISLIEAPPTYQDALKHPKFTAPPRNSRHLVHPITDRPEISDFQNLNFRLSPNELQMELEEIERENERIRWLQENGIVEEEEEIERRNEEEEENKEEIQQINNLNEFEEINLNDDENKEKEKCEEFCYSGPRFGFQIYKFHF</sequence>
<evidence type="ECO:0000256" key="2">
    <source>
        <dbReference type="SAM" id="Phobius"/>
    </source>
</evidence>
<dbReference type="AlphaFoldDB" id="A0A1I8BHJ3"/>
<keyword evidence="2" id="KW-1133">Transmembrane helix</keyword>
<dbReference type="Proteomes" id="UP000095281">
    <property type="component" value="Unplaced"/>
</dbReference>
<keyword evidence="2" id="KW-0812">Transmembrane</keyword>
<proteinExistence type="predicted"/>
<keyword evidence="2" id="KW-0472">Membrane</keyword>
<evidence type="ECO:0000256" key="1">
    <source>
        <dbReference type="SAM" id="Coils"/>
    </source>
</evidence>
<keyword evidence="1" id="KW-0175">Coiled coil</keyword>
<feature type="coiled-coil region" evidence="1">
    <location>
        <begin position="189"/>
        <end position="252"/>
    </location>
</feature>
<evidence type="ECO:0000313" key="4">
    <source>
        <dbReference type="WBParaSite" id="MhA1_Contig2416.frz3.gene1"/>
    </source>
</evidence>
<keyword evidence="3" id="KW-1185">Reference proteome</keyword>
<accession>A0A1I8BHJ3</accession>
<dbReference type="WBParaSite" id="MhA1_Contig2416.frz3.gene1">
    <property type="protein sequence ID" value="MhA1_Contig2416.frz3.gene1"/>
    <property type="gene ID" value="MhA1_Contig2416.frz3.gene1"/>
</dbReference>
<organism evidence="3 4">
    <name type="scientific">Meloidogyne hapla</name>
    <name type="common">Root-knot nematode worm</name>
    <dbReference type="NCBI Taxonomy" id="6305"/>
    <lineage>
        <taxon>Eukaryota</taxon>
        <taxon>Metazoa</taxon>
        <taxon>Ecdysozoa</taxon>
        <taxon>Nematoda</taxon>
        <taxon>Chromadorea</taxon>
        <taxon>Rhabditida</taxon>
        <taxon>Tylenchina</taxon>
        <taxon>Tylenchomorpha</taxon>
        <taxon>Tylenchoidea</taxon>
        <taxon>Meloidogynidae</taxon>
        <taxon>Meloidogyninae</taxon>
        <taxon>Meloidogyne</taxon>
    </lineage>
</organism>
<reference evidence="4" key="1">
    <citation type="submission" date="2016-11" db="UniProtKB">
        <authorList>
            <consortium name="WormBaseParasite"/>
        </authorList>
    </citation>
    <scope>IDENTIFICATION</scope>
</reference>
<evidence type="ECO:0000313" key="3">
    <source>
        <dbReference type="Proteomes" id="UP000095281"/>
    </source>
</evidence>
<feature type="transmembrane region" description="Helical" evidence="2">
    <location>
        <begin position="12"/>
        <end position="38"/>
    </location>
</feature>